<keyword evidence="1" id="KW-0812">Transmembrane</keyword>
<keyword evidence="1" id="KW-0472">Membrane</keyword>
<comment type="caution">
    <text evidence="2">The sequence shown here is derived from an EMBL/GenBank/DDBJ whole genome shotgun (WGS) entry which is preliminary data.</text>
</comment>
<feature type="transmembrane region" description="Helical" evidence="1">
    <location>
        <begin position="457"/>
        <end position="476"/>
    </location>
</feature>
<protein>
    <submittedName>
        <fullName evidence="2">Uncharacterized protein</fullName>
    </submittedName>
</protein>
<feature type="transmembrane region" description="Helical" evidence="1">
    <location>
        <begin position="418"/>
        <end position="437"/>
    </location>
</feature>
<evidence type="ECO:0000313" key="3">
    <source>
        <dbReference type="Proteomes" id="UP000619260"/>
    </source>
</evidence>
<feature type="transmembrane region" description="Helical" evidence="1">
    <location>
        <begin position="623"/>
        <end position="644"/>
    </location>
</feature>
<evidence type="ECO:0000313" key="2">
    <source>
        <dbReference type="EMBL" id="GIJ51957.1"/>
    </source>
</evidence>
<feature type="transmembrane region" description="Helical" evidence="1">
    <location>
        <begin position="488"/>
        <end position="507"/>
    </location>
</feature>
<feature type="transmembrane region" description="Helical" evidence="1">
    <location>
        <begin position="387"/>
        <end position="406"/>
    </location>
</feature>
<name>A0A8J4DXC5_9ACTN</name>
<dbReference type="AlphaFoldDB" id="A0A8J4DXC5"/>
<dbReference type="Proteomes" id="UP000619260">
    <property type="component" value="Unassembled WGS sequence"/>
</dbReference>
<organism evidence="2 3">
    <name type="scientific">Virgisporangium aliadipatigenens</name>
    <dbReference type="NCBI Taxonomy" id="741659"/>
    <lineage>
        <taxon>Bacteria</taxon>
        <taxon>Bacillati</taxon>
        <taxon>Actinomycetota</taxon>
        <taxon>Actinomycetes</taxon>
        <taxon>Micromonosporales</taxon>
        <taxon>Micromonosporaceae</taxon>
        <taxon>Virgisporangium</taxon>
    </lineage>
</organism>
<keyword evidence="1" id="KW-1133">Transmembrane helix</keyword>
<feature type="transmembrane region" description="Helical" evidence="1">
    <location>
        <begin position="650"/>
        <end position="671"/>
    </location>
</feature>
<feature type="transmembrane region" description="Helical" evidence="1">
    <location>
        <begin position="537"/>
        <end position="554"/>
    </location>
</feature>
<dbReference type="EMBL" id="BOPF01000059">
    <property type="protein sequence ID" value="GIJ51957.1"/>
    <property type="molecule type" value="Genomic_DNA"/>
</dbReference>
<evidence type="ECO:0000256" key="1">
    <source>
        <dbReference type="SAM" id="Phobius"/>
    </source>
</evidence>
<feature type="transmembrane region" description="Helical" evidence="1">
    <location>
        <begin position="358"/>
        <end position="381"/>
    </location>
</feature>
<feature type="transmembrane region" description="Helical" evidence="1">
    <location>
        <begin position="513"/>
        <end position="532"/>
    </location>
</feature>
<sequence>MKRMLPVLIALGAALIGMLSLLPQPSAEPVLDSAERVILVGAPGLRWDDVSPVETPTLWAFARKGSVGALTVRSGRSPTCPVDGWLTLGAGNYARGGPDPVDGVCPLTYPTLVRTDAGAKLDKSEHDAIVEDNKEHTAGVELGALSESARCTAAVGPGAAVAAARPFGRIDRYAPEAGPGMRELLDACVLSFVDLGTIDGEGTERIVAARQADAVLAAVLATRPERSLVIVAGLSDTGDASRLHVVVAQGPGFGPGWLSSPSTGREGYVRLIDLAPTALRALGRPVPGQLFVGAAANPSAGRPTDVDDAVGRLADADRLAGAQRRVSTLFFAGLTVAQLVLFVLVFLMLRRDTVDERVCWALTAAAVAVPAAMVTDIVPWWRASRPGLSFVLIFAAVLGLVTAATVRLTRGSGALGPLGGVTGAVAFAVGVDVLTGARLQLDGVTGYSALAGGRYTGIGTIGLGVFVGAVLFAAASVAQRVGRSWRPVVVAVIGTVAVVTVGSPHFGADAGGAVGFTAGVCVAAAMSSGGWLTGRRLSWAVVAASALTVAFALIDLNRPVDRRGSVGRFLAHIGDGTSGLVVNRNGASSVVTTLTSPLTLLVIGGVAFLWLAQVRAWGGLRRVFGLFPAVRGAFAGTVVASLLAGVVDGVGLNVLGAALAVVLPLTVLALLRVRIGTTPDRPIRERLPV</sequence>
<gene>
    <name evidence="2" type="ORF">Val02_88430</name>
</gene>
<reference evidence="2" key="1">
    <citation type="submission" date="2021-01" db="EMBL/GenBank/DDBJ databases">
        <title>Whole genome shotgun sequence of Virgisporangium aliadipatigenens NBRC 105644.</title>
        <authorList>
            <person name="Komaki H."/>
            <person name="Tamura T."/>
        </authorList>
    </citation>
    <scope>NUCLEOTIDE SEQUENCE</scope>
    <source>
        <strain evidence="2">NBRC 105644</strain>
    </source>
</reference>
<feature type="transmembrane region" description="Helical" evidence="1">
    <location>
        <begin position="590"/>
        <end position="611"/>
    </location>
</feature>
<dbReference type="SUPFAM" id="SSF53649">
    <property type="entry name" value="Alkaline phosphatase-like"/>
    <property type="match status" value="1"/>
</dbReference>
<proteinExistence type="predicted"/>
<feature type="transmembrane region" description="Helical" evidence="1">
    <location>
        <begin position="329"/>
        <end position="349"/>
    </location>
</feature>
<keyword evidence="3" id="KW-1185">Reference proteome</keyword>
<dbReference type="InterPro" id="IPR017850">
    <property type="entry name" value="Alkaline_phosphatase_core_sf"/>
</dbReference>
<accession>A0A8J4DXC5</accession>
<dbReference type="RefSeq" id="WP_203905355.1">
    <property type="nucleotide sequence ID" value="NZ_BOPF01000059.1"/>
</dbReference>